<gene>
    <name evidence="1" type="ORF">GEV33_010962</name>
</gene>
<proteinExistence type="predicted"/>
<reference evidence="1" key="2">
    <citation type="submission" date="2021-08" db="EMBL/GenBank/DDBJ databases">
        <authorList>
            <person name="Eriksson T."/>
        </authorList>
    </citation>
    <scope>NUCLEOTIDE SEQUENCE</scope>
    <source>
        <strain evidence="1">Stoneville</strain>
        <tissue evidence="1">Whole head</tissue>
    </source>
</reference>
<dbReference type="Proteomes" id="UP000719412">
    <property type="component" value="Unassembled WGS sequence"/>
</dbReference>
<dbReference type="AlphaFoldDB" id="A0A8J6HBN2"/>
<protein>
    <submittedName>
        <fullName evidence="1">Uncharacterized protein</fullName>
    </submittedName>
</protein>
<keyword evidence="2" id="KW-1185">Reference proteome</keyword>
<sequence length="75" mass="8016">MRDDGTAIVDDAAADKPHKIPVINFANTLDAPELSSVDLEGTCIHISLLNESHLPTYDDTDAVCSTATKYSPCPN</sequence>
<name>A0A8J6HBN2_TENMO</name>
<comment type="caution">
    <text evidence="1">The sequence shown here is derived from an EMBL/GenBank/DDBJ whole genome shotgun (WGS) entry which is preliminary data.</text>
</comment>
<evidence type="ECO:0000313" key="2">
    <source>
        <dbReference type="Proteomes" id="UP000719412"/>
    </source>
</evidence>
<dbReference type="EMBL" id="JABDTM020026523">
    <property type="protein sequence ID" value="KAH0811829.1"/>
    <property type="molecule type" value="Genomic_DNA"/>
</dbReference>
<evidence type="ECO:0000313" key="1">
    <source>
        <dbReference type="EMBL" id="KAH0811829.1"/>
    </source>
</evidence>
<organism evidence="1 2">
    <name type="scientific">Tenebrio molitor</name>
    <name type="common">Yellow mealworm beetle</name>
    <dbReference type="NCBI Taxonomy" id="7067"/>
    <lineage>
        <taxon>Eukaryota</taxon>
        <taxon>Metazoa</taxon>
        <taxon>Ecdysozoa</taxon>
        <taxon>Arthropoda</taxon>
        <taxon>Hexapoda</taxon>
        <taxon>Insecta</taxon>
        <taxon>Pterygota</taxon>
        <taxon>Neoptera</taxon>
        <taxon>Endopterygota</taxon>
        <taxon>Coleoptera</taxon>
        <taxon>Polyphaga</taxon>
        <taxon>Cucujiformia</taxon>
        <taxon>Tenebrionidae</taxon>
        <taxon>Tenebrio</taxon>
    </lineage>
</organism>
<reference evidence="1" key="1">
    <citation type="journal article" date="2020" name="J Insects Food Feed">
        <title>The yellow mealworm (Tenebrio molitor) genome: a resource for the emerging insects as food and feed industry.</title>
        <authorList>
            <person name="Eriksson T."/>
            <person name="Andere A."/>
            <person name="Kelstrup H."/>
            <person name="Emery V."/>
            <person name="Picard C."/>
        </authorList>
    </citation>
    <scope>NUCLEOTIDE SEQUENCE</scope>
    <source>
        <strain evidence="1">Stoneville</strain>
        <tissue evidence="1">Whole head</tissue>
    </source>
</reference>
<accession>A0A8J6HBN2</accession>